<reference evidence="2" key="1">
    <citation type="journal article" date="2014" name="Int. J. Syst. Evol. Microbiol.">
        <title>Complete genome sequence of Corynebacterium casei LMG S-19264T (=DSM 44701T), isolated from a smear-ripened cheese.</title>
        <authorList>
            <consortium name="US DOE Joint Genome Institute (JGI-PGF)"/>
            <person name="Walter F."/>
            <person name="Albersmeier A."/>
            <person name="Kalinowski J."/>
            <person name="Ruckert C."/>
        </authorList>
    </citation>
    <scope>NUCLEOTIDE SEQUENCE</scope>
    <source>
        <strain evidence="2">CGMCC 1.15762</strain>
    </source>
</reference>
<dbReference type="PANTHER" id="PTHR39441">
    <property type="entry name" value="DUF2252 DOMAIN-CONTAINING PROTEIN"/>
    <property type="match status" value="1"/>
</dbReference>
<evidence type="ECO:0000313" key="2">
    <source>
        <dbReference type="EMBL" id="GGG87316.1"/>
    </source>
</evidence>
<evidence type="ECO:0000256" key="1">
    <source>
        <dbReference type="SAM" id="MobiDB-lite"/>
    </source>
</evidence>
<dbReference type="InterPro" id="IPR018721">
    <property type="entry name" value="DUF2252"/>
</dbReference>
<organism evidence="2 3">
    <name type="scientific">Salipiger pallidus</name>
    <dbReference type="NCBI Taxonomy" id="1775170"/>
    <lineage>
        <taxon>Bacteria</taxon>
        <taxon>Pseudomonadati</taxon>
        <taxon>Pseudomonadota</taxon>
        <taxon>Alphaproteobacteria</taxon>
        <taxon>Rhodobacterales</taxon>
        <taxon>Roseobacteraceae</taxon>
        <taxon>Salipiger</taxon>
    </lineage>
</organism>
<comment type="caution">
    <text evidence="2">The sequence shown here is derived from an EMBL/GenBank/DDBJ whole genome shotgun (WGS) entry which is preliminary data.</text>
</comment>
<sequence>MATAKAKSGKSSRPKSGATAGTQTDTQQIRPSVKATGKVEAYRRLSEALDDGSSMLPPTLLRGQARRHHVRSTLREDHATRIETRASGTQDKFEVLVKDLFKFFRGTALLFYRDMVGSDGHMPSVMALGDVHPENFGVMPDVNGAPIFGVNDFDESIYAPFTWDLKRGATGFWIAAKTEGGFSRKKRAKIVRKFVKGYLAAMERYAEHATEKTDGYHMHNSPKVIQRLFEEAWEERKDWLWDDYLKPNGRGFRPNDELQPLSSRINTFQKAIDDLAAAKGFEKPARAGELKVKDVCIRHGQGTASLGLPRYYVLIEGPSKDATDDLIIEFKSARRSALDGLTPPSSFIAGDKADRIVHGQRVQLAHGDIFYGAVEIDGESFMSRERAPFRDDIDLDDLSYGTWKDYAGICGAALAQSHALSDDLGRIDYDVEPSIVEAAKPHKLFVADICRFAKEAADRLQADHEMFREDFALGAFDRIDKVYR</sequence>
<keyword evidence="3" id="KW-1185">Reference proteome</keyword>
<feature type="region of interest" description="Disordered" evidence="1">
    <location>
        <begin position="1"/>
        <end position="37"/>
    </location>
</feature>
<feature type="compositionally biased region" description="Low complexity" evidence="1">
    <location>
        <begin position="17"/>
        <end position="28"/>
    </location>
</feature>
<dbReference type="Pfam" id="PF10009">
    <property type="entry name" value="DUF2252"/>
    <property type="match status" value="1"/>
</dbReference>
<evidence type="ECO:0008006" key="4">
    <source>
        <dbReference type="Google" id="ProtNLM"/>
    </source>
</evidence>
<protein>
    <recommendedName>
        <fullName evidence="4">DUF2252 domain-containing protein</fullName>
    </recommendedName>
</protein>
<proteinExistence type="predicted"/>
<name>A0A8J3EIK0_9RHOB</name>
<dbReference type="Proteomes" id="UP000617145">
    <property type="component" value="Unassembled WGS sequence"/>
</dbReference>
<feature type="region of interest" description="Disordered" evidence="1">
    <location>
        <begin position="53"/>
        <end position="73"/>
    </location>
</feature>
<dbReference type="RefSeq" id="WP_188792171.1">
    <property type="nucleotide sequence ID" value="NZ_BMJV01000014.1"/>
</dbReference>
<dbReference type="EMBL" id="BMJV01000014">
    <property type="protein sequence ID" value="GGG87316.1"/>
    <property type="molecule type" value="Genomic_DNA"/>
</dbReference>
<dbReference type="PANTHER" id="PTHR39441:SF1">
    <property type="entry name" value="DUF2252 DOMAIN-CONTAINING PROTEIN"/>
    <property type="match status" value="1"/>
</dbReference>
<evidence type="ECO:0000313" key="3">
    <source>
        <dbReference type="Proteomes" id="UP000617145"/>
    </source>
</evidence>
<gene>
    <name evidence="2" type="ORF">GCM10011415_42340</name>
</gene>
<dbReference type="AlphaFoldDB" id="A0A8J3EIK0"/>
<accession>A0A8J3EIK0</accession>
<reference evidence="2" key="2">
    <citation type="submission" date="2020-09" db="EMBL/GenBank/DDBJ databases">
        <authorList>
            <person name="Sun Q."/>
            <person name="Zhou Y."/>
        </authorList>
    </citation>
    <scope>NUCLEOTIDE SEQUENCE</scope>
    <source>
        <strain evidence="2">CGMCC 1.15762</strain>
    </source>
</reference>